<keyword evidence="5" id="KW-1185">Reference proteome</keyword>
<reference evidence="5" key="1">
    <citation type="submission" date="2012-12" db="EMBL/GenBank/DDBJ databases">
        <authorList>
            <person name="Hellsten U."/>
            <person name="Grimwood J."/>
            <person name="Chapman J.A."/>
            <person name="Shapiro H."/>
            <person name="Aerts A."/>
            <person name="Otillar R.P."/>
            <person name="Terry A.Y."/>
            <person name="Boore J.L."/>
            <person name="Simakov O."/>
            <person name="Marletaz F."/>
            <person name="Cho S.-J."/>
            <person name="Edsinger-Gonzales E."/>
            <person name="Havlak P."/>
            <person name="Kuo D.-H."/>
            <person name="Larsson T."/>
            <person name="Lv J."/>
            <person name="Arendt D."/>
            <person name="Savage R."/>
            <person name="Osoegawa K."/>
            <person name="de Jong P."/>
            <person name="Lindberg D.R."/>
            <person name="Seaver E.C."/>
            <person name="Weisblat D.A."/>
            <person name="Putnam N.H."/>
            <person name="Grigoriev I.V."/>
            <person name="Rokhsar D.S."/>
        </authorList>
    </citation>
    <scope>NUCLEOTIDE SEQUENCE</scope>
    <source>
        <strain evidence="5">I ESC-2004</strain>
    </source>
</reference>
<dbReference type="AlphaFoldDB" id="R7VI75"/>
<gene>
    <name evidence="3" type="ORF">CAPTEDRAFT_203363</name>
</gene>
<keyword evidence="2" id="KW-1133">Transmembrane helix</keyword>
<feature type="compositionally biased region" description="Polar residues" evidence="1">
    <location>
        <begin position="766"/>
        <end position="775"/>
    </location>
</feature>
<reference evidence="4" key="3">
    <citation type="submission" date="2015-06" db="UniProtKB">
        <authorList>
            <consortium name="EnsemblMetazoa"/>
        </authorList>
    </citation>
    <scope>IDENTIFICATION</scope>
</reference>
<accession>R7VI75</accession>
<feature type="compositionally biased region" description="Low complexity" evidence="1">
    <location>
        <begin position="796"/>
        <end position="806"/>
    </location>
</feature>
<organism evidence="3">
    <name type="scientific">Capitella teleta</name>
    <name type="common">Polychaete worm</name>
    <dbReference type="NCBI Taxonomy" id="283909"/>
    <lineage>
        <taxon>Eukaryota</taxon>
        <taxon>Metazoa</taxon>
        <taxon>Spiralia</taxon>
        <taxon>Lophotrochozoa</taxon>
        <taxon>Annelida</taxon>
        <taxon>Polychaeta</taxon>
        <taxon>Sedentaria</taxon>
        <taxon>Scolecida</taxon>
        <taxon>Capitellidae</taxon>
        <taxon>Capitella</taxon>
    </lineage>
</organism>
<evidence type="ECO:0000256" key="1">
    <source>
        <dbReference type="SAM" id="MobiDB-lite"/>
    </source>
</evidence>
<sequence length="806" mass="89414">MDRCAKLRDLIYFDSVLQLPQPCSQFCSDFDFDSYRDDCEHFCPDLYRCLVSQSVIVSTTSLLKLVETESSSIVPWLSTGISILFVILLLVLTNWLRRKIPCNCKCKMCRESPYKYPVPTEGMYEESYELAQLSAQGPWPHVPSKKLRMHGAPPRPPSPIYENLVDLPRALTDQESIMPLSAAPVSIGTQCSADDFEDTPLKALESSHHEREPHPSSQIATANSETNVFRPSMSRQHSNVQAEYPDMNASYLGSVCSLDDGVPIPEYQQPMENSELKLEDIALAAEEEMSIVIIIFCNTCIEVFYESPQDLSQAHSHFMRYFHLENPDSLHVKKLSSWQYDPHANTLSVGHALCTLTSLQFSAGAFLEIDGQPHVLSATHGQLQEGETVFIHKPKMRLGTCRISSFETNSDFCDASLVSMDDVPHMDAFNRVRSQRSVPLQLALFKTDNPKVLLNYPCHIFKDEGDAQTGVVQSLHVFHFDRARRVKISNCIAVTSNDQFSVPGDSGKMVGVKLSANEISAFGSIAGQIHVQAVDENGTFDCVYTLVTPMPRILNTFMRHPYCRGKRIRVLPPLLNQSVYSIDSNHIYSAATNLPSTSRLSGMSVGTYDLKSLAPSSQGITEEDLEGTPFGQSESAENTTHMDIPAPFHFHAPEELPTIEIEDCDLRENSRETTPTDIEIERLQEALSLMTNEYNAQDEGLAHTELGDELRLSGTSSEHSNQQGSVLQSIPDDLRLSAEAPPSEQAALLPALPTLSNSEILLVSGSSDSNTSLMQSEEIACSMNESVRSGYRPDDSSAPLLSLSEK</sequence>
<feature type="transmembrane region" description="Helical" evidence="2">
    <location>
        <begin position="73"/>
        <end position="96"/>
    </location>
</feature>
<dbReference type="Proteomes" id="UP000014760">
    <property type="component" value="Unassembled WGS sequence"/>
</dbReference>
<dbReference type="EnsemblMetazoa" id="CapteT203363">
    <property type="protein sequence ID" value="CapteP203363"/>
    <property type="gene ID" value="CapteG203363"/>
</dbReference>
<dbReference type="EMBL" id="KB293808">
    <property type="protein sequence ID" value="ELU15415.1"/>
    <property type="molecule type" value="Genomic_DNA"/>
</dbReference>
<dbReference type="HOGENOM" id="CLU_349594_0_0_1"/>
<protein>
    <submittedName>
        <fullName evidence="3 4">Uncharacterized protein</fullName>
    </submittedName>
</protein>
<feature type="region of interest" description="Disordered" evidence="1">
    <location>
        <begin position="616"/>
        <end position="638"/>
    </location>
</feature>
<keyword evidence="2" id="KW-0812">Transmembrane</keyword>
<proteinExistence type="predicted"/>
<feature type="region of interest" description="Disordered" evidence="1">
    <location>
        <begin position="766"/>
        <end position="806"/>
    </location>
</feature>
<evidence type="ECO:0000313" key="4">
    <source>
        <dbReference type="EnsemblMetazoa" id="CapteP203363"/>
    </source>
</evidence>
<evidence type="ECO:0000313" key="3">
    <source>
        <dbReference type="EMBL" id="ELU15415.1"/>
    </source>
</evidence>
<evidence type="ECO:0000313" key="5">
    <source>
        <dbReference type="Proteomes" id="UP000014760"/>
    </source>
</evidence>
<reference evidence="3 5" key="2">
    <citation type="journal article" date="2013" name="Nature">
        <title>Insights into bilaterian evolution from three spiralian genomes.</title>
        <authorList>
            <person name="Simakov O."/>
            <person name="Marletaz F."/>
            <person name="Cho S.J."/>
            <person name="Edsinger-Gonzales E."/>
            <person name="Havlak P."/>
            <person name="Hellsten U."/>
            <person name="Kuo D.H."/>
            <person name="Larsson T."/>
            <person name="Lv J."/>
            <person name="Arendt D."/>
            <person name="Savage R."/>
            <person name="Osoegawa K."/>
            <person name="de Jong P."/>
            <person name="Grimwood J."/>
            <person name="Chapman J.A."/>
            <person name="Shapiro H."/>
            <person name="Aerts A."/>
            <person name="Otillar R.P."/>
            <person name="Terry A.Y."/>
            <person name="Boore J.L."/>
            <person name="Grigoriev I.V."/>
            <person name="Lindberg D.R."/>
            <person name="Seaver E.C."/>
            <person name="Weisblat D.A."/>
            <person name="Putnam N.H."/>
            <person name="Rokhsar D.S."/>
        </authorList>
    </citation>
    <scope>NUCLEOTIDE SEQUENCE</scope>
    <source>
        <strain evidence="3 5">I ESC-2004</strain>
    </source>
</reference>
<name>R7VI75_CAPTE</name>
<dbReference type="EMBL" id="AMQN01000639">
    <property type="status" value="NOT_ANNOTATED_CDS"/>
    <property type="molecule type" value="Genomic_DNA"/>
</dbReference>
<evidence type="ECO:0000256" key="2">
    <source>
        <dbReference type="SAM" id="Phobius"/>
    </source>
</evidence>
<keyword evidence="2" id="KW-0472">Membrane</keyword>